<dbReference type="PIRSF" id="PIRSF006806">
    <property type="entry name" value="FTHF_cligase"/>
    <property type="match status" value="1"/>
</dbReference>
<protein>
    <submittedName>
        <fullName evidence="5">5-formyltetrahydrofolate cyclo-ligase</fullName>
        <ecNumber evidence="5">6.3.3.2</ecNumber>
    </submittedName>
</protein>
<dbReference type="Gene3D" id="3.40.50.10420">
    <property type="entry name" value="NagB/RpiA/CoA transferase-like"/>
    <property type="match status" value="1"/>
</dbReference>
<dbReference type="SUPFAM" id="SSF100950">
    <property type="entry name" value="NagB/RpiA/CoA transferase-like"/>
    <property type="match status" value="1"/>
</dbReference>
<dbReference type="InterPro" id="IPR037171">
    <property type="entry name" value="NagB/RpiA_transferase-like"/>
</dbReference>
<gene>
    <name evidence="5" type="ORF">MNBD_GAMMA25-2166</name>
</gene>
<dbReference type="AlphaFoldDB" id="A0A3B1BMF6"/>
<evidence type="ECO:0000313" key="5">
    <source>
        <dbReference type="EMBL" id="VAX11750.1"/>
    </source>
</evidence>
<feature type="compositionally biased region" description="Basic residues" evidence="4">
    <location>
        <begin position="10"/>
        <end position="19"/>
    </location>
</feature>
<reference evidence="5" key="1">
    <citation type="submission" date="2018-06" db="EMBL/GenBank/DDBJ databases">
        <authorList>
            <person name="Zhirakovskaya E."/>
        </authorList>
    </citation>
    <scope>NUCLEOTIDE SEQUENCE</scope>
</reference>
<proteinExistence type="inferred from homology"/>
<feature type="region of interest" description="Disordered" evidence="4">
    <location>
        <begin position="1"/>
        <end position="22"/>
    </location>
</feature>
<evidence type="ECO:0000256" key="2">
    <source>
        <dbReference type="ARBA" id="ARBA00022741"/>
    </source>
</evidence>
<comment type="similarity">
    <text evidence="1">Belongs to the 5-formyltetrahydrofolate cyclo-ligase family.</text>
</comment>
<evidence type="ECO:0000256" key="4">
    <source>
        <dbReference type="SAM" id="MobiDB-lite"/>
    </source>
</evidence>
<accession>A0A3B1BMF6</accession>
<dbReference type="GO" id="GO:0030272">
    <property type="term" value="F:5-formyltetrahydrofolate cyclo-ligase activity"/>
    <property type="evidence" value="ECO:0007669"/>
    <property type="project" value="UniProtKB-EC"/>
</dbReference>
<evidence type="ECO:0000256" key="3">
    <source>
        <dbReference type="ARBA" id="ARBA00022840"/>
    </source>
</evidence>
<dbReference type="InterPro" id="IPR002698">
    <property type="entry name" value="FTHF_cligase"/>
</dbReference>
<dbReference type="PANTHER" id="PTHR23407">
    <property type="entry name" value="ATPASE INHIBITOR/5-FORMYLTETRAHYDROFOLATE CYCLO-LIGASE"/>
    <property type="match status" value="1"/>
</dbReference>
<dbReference type="InterPro" id="IPR024185">
    <property type="entry name" value="FTHF_cligase-like_sf"/>
</dbReference>
<dbReference type="GO" id="GO:0035999">
    <property type="term" value="P:tetrahydrofolate interconversion"/>
    <property type="evidence" value="ECO:0007669"/>
    <property type="project" value="TreeGrafter"/>
</dbReference>
<organism evidence="5">
    <name type="scientific">hydrothermal vent metagenome</name>
    <dbReference type="NCBI Taxonomy" id="652676"/>
    <lineage>
        <taxon>unclassified sequences</taxon>
        <taxon>metagenomes</taxon>
        <taxon>ecological metagenomes</taxon>
    </lineage>
</organism>
<dbReference type="GO" id="GO:0009396">
    <property type="term" value="P:folic acid-containing compound biosynthetic process"/>
    <property type="evidence" value="ECO:0007669"/>
    <property type="project" value="TreeGrafter"/>
</dbReference>
<dbReference type="EMBL" id="UOFY01000075">
    <property type="protein sequence ID" value="VAX11750.1"/>
    <property type="molecule type" value="Genomic_DNA"/>
</dbReference>
<keyword evidence="5" id="KW-0436">Ligase</keyword>
<dbReference type="Pfam" id="PF01812">
    <property type="entry name" value="5-FTHF_cyc-lig"/>
    <property type="match status" value="1"/>
</dbReference>
<keyword evidence="3" id="KW-0067">ATP-binding</keyword>
<dbReference type="EC" id="6.3.3.2" evidence="5"/>
<dbReference type="NCBIfam" id="TIGR02727">
    <property type="entry name" value="MTHFS_bact"/>
    <property type="match status" value="1"/>
</dbReference>
<evidence type="ECO:0000256" key="1">
    <source>
        <dbReference type="ARBA" id="ARBA00010638"/>
    </source>
</evidence>
<keyword evidence="2" id="KW-0547">Nucleotide-binding</keyword>
<name>A0A3B1BMF6_9ZZZZ</name>
<dbReference type="GO" id="GO:0005524">
    <property type="term" value="F:ATP binding"/>
    <property type="evidence" value="ECO:0007669"/>
    <property type="project" value="UniProtKB-KW"/>
</dbReference>
<sequence>MNAYTDSRSKLRTQMRKQRSLLSDAERQSRAIKLSRIIAASRIFQKSRHIAFYLASDGEIDLLPLLKLACKQNKYCYLPVLGLGHSRSLWFLPYTPNTPLYRNRFGINEPEHQHSARQRKVKSLDLILMPLVAFDNDGNRLGMGGGFYDRTLAYLHNRRQWRKPQLIGTAFNFQQVEQLDTRIWDVPLEGIATDKHLQMF</sequence>
<dbReference type="PANTHER" id="PTHR23407:SF1">
    <property type="entry name" value="5-FORMYLTETRAHYDROFOLATE CYCLO-LIGASE"/>
    <property type="match status" value="1"/>
</dbReference>